<sequence>MTSRLLLTALGAAGLIGGAFMDWTRNVQGTHISWRALYDSAFGSTTDLVQSVGGVSILVGLVAVLGLADASGWLTRLAGAVGVVGLVLFVIEVQRSSDHGLQIGMWLALAGSVLCIAAGLGGSRDTVVVDE</sequence>
<keyword evidence="1" id="KW-0472">Membrane</keyword>
<gene>
    <name evidence="2" type="ORF">GCM10009839_01710</name>
</gene>
<accession>A0ABP5F2U1</accession>
<feature type="transmembrane region" description="Helical" evidence="1">
    <location>
        <begin position="103"/>
        <end position="122"/>
    </location>
</feature>
<evidence type="ECO:0000256" key="1">
    <source>
        <dbReference type="SAM" id="Phobius"/>
    </source>
</evidence>
<dbReference type="EMBL" id="BAAAQN010000001">
    <property type="protein sequence ID" value="GAA2011297.1"/>
    <property type="molecule type" value="Genomic_DNA"/>
</dbReference>
<comment type="caution">
    <text evidence="2">The sequence shown here is derived from an EMBL/GenBank/DDBJ whole genome shotgun (WGS) entry which is preliminary data.</text>
</comment>
<keyword evidence="1" id="KW-1133">Transmembrane helix</keyword>
<feature type="transmembrane region" description="Helical" evidence="1">
    <location>
        <begin position="48"/>
        <end position="68"/>
    </location>
</feature>
<dbReference type="Proteomes" id="UP001500751">
    <property type="component" value="Unassembled WGS sequence"/>
</dbReference>
<keyword evidence="3" id="KW-1185">Reference proteome</keyword>
<protein>
    <submittedName>
        <fullName evidence="2">Uncharacterized protein</fullName>
    </submittedName>
</protein>
<organism evidence="2 3">
    <name type="scientific">Catenulispora yoronensis</name>
    <dbReference type="NCBI Taxonomy" id="450799"/>
    <lineage>
        <taxon>Bacteria</taxon>
        <taxon>Bacillati</taxon>
        <taxon>Actinomycetota</taxon>
        <taxon>Actinomycetes</taxon>
        <taxon>Catenulisporales</taxon>
        <taxon>Catenulisporaceae</taxon>
        <taxon>Catenulispora</taxon>
    </lineage>
</organism>
<proteinExistence type="predicted"/>
<name>A0ABP5F2U1_9ACTN</name>
<keyword evidence="1" id="KW-0812">Transmembrane</keyword>
<evidence type="ECO:0000313" key="3">
    <source>
        <dbReference type="Proteomes" id="UP001500751"/>
    </source>
</evidence>
<evidence type="ECO:0000313" key="2">
    <source>
        <dbReference type="EMBL" id="GAA2011297.1"/>
    </source>
</evidence>
<reference evidence="3" key="1">
    <citation type="journal article" date="2019" name="Int. J. Syst. Evol. Microbiol.">
        <title>The Global Catalogue of Microorganisms (GCM) 10K type strain sequencing project: providing services to taxonomists for standard genome sequencing and annotation.</title>
        <authorList>
            <consortium name="The Broad Institute Genomics Platform"/>
            <consortium name="The Broad Institute Genome Sequencing Center for Infectious Disease"/>
            <person name="Wu L."/>
            <person name="Ma J."/>
        </authorList>
    </citation>
    <scope>NUCLEOTIDE SEQUENCE [LARGE SCALE GENOMIC DNA]</scope>
    <source>
        <strain evidence="3">JCM 16014</strain>
    </source>
</reference>
<feature type="transmembrane region" description="Helical" evidence="1">
    <location>
        <begin position="73"/>
        <end position="91"/>
    </location>
</feature>